<reference evidence="2 3" key="1">
    <citation type="submission" date="2020-03" db="EMBL/GenBank/DDBJ databases">
        <title>Genomic Encyclopedia of Type Strains, Phase IV (KMG-IV): sequencing the most valuable type-strain genomes for metagenomic binning, comparative biology and taxonomic classification.</title>
        <authorList>
            <person name="Goeker M."/>
        </authorList>
    </citation>
    <scope>NUCLEOTIDE SEQUENCE [LARGE SCALE GENOMIC DNA]</scope>
    <source>
        <strain evidence="2 3">DSM 22753</strain>
    </source>
</reference>
<feature type="compositionally biased region" description="Basic and acidic residues" evidence="1">
    <location>
        <begin position="146"/>
        <end position="176"/>
    </location>
</feature>
<accession>A0ABX0U4U7</accession>
<feature type="region of interest" description="Disordered" evidence="1">
    <location>
        <begin position="76"/>
        <end position="176"/>
    </location>
</feature>
<dbReference type="RefSeq" id="WP_140047249.1">
    <property type="nucleotide sequence ID" value="NZ_BAAAEV010000001.1"/>
</dbReference>
<feature type="compositionally biased region" description="Polar residues" evidence="1">
    <location>
        <begin position="18"/>
        <end position="27"/>
    </location>
</feature>
<sequence length="176" mass="18872">MARKPNEVEKTDEDKMISDSQGKNLPETNEAGERAPAVRDLPPANPLGEPVRPAEEYPNISEAGKQAAALGIKTEESNGDFPFGETIVEHPVSPTDAVPNPHGQRSNPDAEMVINTDVKGRATREPRDESGDVEVTGSDTLTEPVHLGDGRTLAKGDKAKVSKDVAKTLRDNKQVS</sequence>
<evidence type="ECO:0000313" key="2">
    <source>
        <dbReference type="EMBL" id="NIJ24829.1"/>
    </source>
</evidence>
<dbReference type="EMBL" id="JAASQP010000001">
    <property type="protein sequence ID" value="NIJ24829.1"/>
    <property type="molecule type" value="Genomic_DNA"/>
</dbReference>
<feature type="region of interest" description="Disordered" evidence="1">
    <location>
        <begin position="1"/>
        <end position="55"/>
    </location>
</feature>
<protein>
    <submittedName>
        <fullName evidence="2">Uncharacterized protein</fullName>
    </submittedName>
</protein>
<evidence type="ECO:0000313" key="3">
    <source>
        <dbReference type="Proteomes" id="UP000788153"/>
    </source>
</evidence>
<gene>
    <name evidence="2" type="ORF">FHT01_002371</name>
</gene>
<evidence type="ECO:0000256" key="1">
    <source>
        <dbReference type="SAM" id="MobiDB-lite"/>
    </source>
</evidence>
<feature type="compositionally biased region" description="Basic and acidic residues" evidence="1">
    <location>
        <begin position="118"/>
        <end position="130"/>
    </location>
</feature>
<proteinExistence type="predicted"/>
<organism evidence="2 3">
    <name type="scientific">Sphingomonas japonica</name>
    <dbReference type="NCBI Taxonomy" id="511662"/>
    <lineage>
        <taxon>Bacteria</taxon>
        <taxon>Pseudomonadati</taxon>
        <taxon>Pseudomonadota</taxon>
        <taxon>Alphaproteobacteria</taxon>
        <taxon>Sphingomonadales</taxon>
        <taxon>Sphingomonadaceae</taxon>
        <taxon>Sphingomonas</taxon>
    </lineage>
</organism>
<name>A0ABX0U4U7_9SPHN</name>
<keyword evidence="3" id="KW-1185">Reference proteome</keyword>
<dbReference type="Proteomes" id="UP000788153">
    <property type="component" value="Unassembled WGS sequence"/>
</dbReference>
<feature type="compositionally biased region" description="Basic and acidic residues" evidence="1">
    <location>
        <begin position="1"/>
        <end position="17"/>
    </location>
</feature>
<comment type="caution">
    <text evidence="2">The sequence shown here is derived from an EMBL/GenBank/DDBJ whole genome shotgun (WGS) entry which is preliminary data.</text>
</comment>